<accession>A0A9D4LG74</accession>
<protein>
    <submittedName>
        <fullName evidence="2">Uncharacterized protein</fullName>
    </submittedName>
</protein>
<feature type="region of interest" description="Disordered" evidence="1">
    <location>
        <begin position="49"/>
        <end position="87"/>
    </location>
</feature>
<dbReference type="AlphaFoldDB" id="A0A9D4LG74"/>
<reference evidence="2" key="2">
    <citation type="submission" date="2020-11" db="EMBL/GenBank/DDBJ databases">
        <authorList>
            <person name="McCartney M.A."/>
            <person name="Auch B."/>
            <person name="Kono T."/>
            <person name="Mallez S."/>
            <person name="Becker A."/>
            <person name="Gohl D.M."/>
            <person name="Silverstein K.A.T."/>
            <person name="Koren S."/>
            <person name="Bechman K.B."/>
            <person name="Herman A."/>
            <person name="Abrahante J.E."/>
            <person name="Garbe J."/>
        </authorList>
    </citation>
    <scope>NUCLEOTIDE SEQUENCE</scope>
    <source>
        <strain evidence="2">Duluth1</strain>
        <tissue evidence="2">Whole animal</tissue>
    </source>
</reference>
<reference evidence="2" key="1">
    <citation type="journal article" date="2019" name="bioRxiv">
        <title>The Genome of the Zebra Mussel, Dreissena polymorpha: A Resource for Invasive Species Research.</title>
        <authorList>
            <person name="McCartney M.A."/>
            <person name="Auch B."/>
            <person name="Kono T."/>
            <person name="Mallez S."/>
            <person name="Zhang Y."/>
            <person name="Obille A."/>
            <person name="Becker A."/>
            <person name="Abrahante J.E."/>
            <person name="Garbe J."/>
            <person name="Badalamenti J.P."/>
            <person name="Herman A."/>
            <person name="Mangelson H."/>
            <person name="Liachko I."/>
            <person name="Sullivan S."/>
            <person name="Sone E.D."/>
            <person name="Koren S."/>
            <person name="Silverstein K.A.T."/>
            <person name="Beckman K.B."/>
            <person name="Gohl D.M."/>
        </authorList>
    </citation>
    <scope>NUCLEOTIDE SEQUENCE</scope>
    <source>
        <strain evidence="2">Duluth1</strain>
        <tissue evidence="2">Whole animal</tissue>
    </source>
</reference>
<feature type="compositionally biased region" description="Low complexity" evidence="1">
    <location>
        <begin position="50"/>
        <end position="60"/>
    </location>
</feature>
<sequence>MLFSNNVNRRPGEQYAIDAIQQQLLLAVLGFGWQLRRRDSLHLCLWPSCSSSSNNNNKNSFVGRSLSSQGEAQRMMLTNSDSATKSQ</sequence>
<feature type="compositionally biased region" description="Polar residues" evidence="1">
    <location>
        <begin position="65"/>
        <end position="87"/>
    </location>
</feature>
<keyword evidence="3" id="KW-1185">Reference proteome</keyword>
<comment type="caution">
    <text evidence="2">The sequence shown here is derived from an EMBL/GenBank/DDBJ whole genome shotgun (WGS) entry which is preliminary data.</text>
</comment>
<organism evidence="2 3">
    <name type="scientific">Dreissena polymorpha</name>
    <name type="common">Zebra mussel</name>
    <name type="synonym">Mytilus polymorpha</name>
    <dbReference type="NCBI Taxonomy" id="45954"/>
    <lineage>
        <taxon>Eukaryota</taxon>
        <taxon>Metazoa</taxon>
        <taxon>Spiralia</taxon>
        <taxon>Lophotrochozoa</taxon>
        <taxon>Mollusca</taxon>
        <taxon>Bivalvia</taxon>
        <taxon>Autobranchia</taxon>
        <taxon>Heteroconchia</taxon>
        <taxon>Euheterodonta</taxon>
        <taxon>Imparidentia</taxon>
        <taxon>Neoheterodontei</taxon>
        <taxon>Myida</taxon>
        <taxon>Dreissenoidea</taxon>
        <taxon>Dreissenidae</taxon>
        <taxon>Dreissena</taxon>
    </lineage>
</organism>
<proteinExistence type="predicted"/>
<evidence type="ECO:0000313" key="3">
    <source>
        <dbReference type="Proteomes" id="UP000828390"/>
    </source>
</evidence>
<dbReference type="Proteomes" id="UP000828390">
    <property type="component" value="Unassembled WGS sequence"/>
</dbReference>
<evidence type="ECO:0000313" key="2">
    <source>
        <dbReference type="EMBL" id="KAH3856346.1"/>
    </source>
</evidence>
<gene>
    <name evidence="2" type="ORF">DPMN_098932</name>
</gene>
<dbReference type="EMBL" id="JAIWYP010000003">
    <property type="protein sequence ID" value="KAH3856346.1"/>
    <property type="molecule type" value="Genomic_DNA"/>
</dbReference>
<evidence type="ECO:0000256" key="1">
    <source>
        <dbReference type="SAM" id="MobiDB-lite"/>
    </source>
</evidence>
<name>A0A9D4LG74_DREPO</name>